<protein>
    <submittedName>
        <fullName evidence="1">Uncharacterized protein</fullName>
    </submittedName>
</protein>
<dbReference type="Proteomes" id="UP000585638">
    <property type="component" value="Unassembled WGS sequence"/>
</dbReference>
<sequence length="92" mass="9929">MSQENERIRTARCPDPWLCGTGLLATEGRPRRGPWGRRGEAEGAAIGGDWWEIIPLGLMERGLAFTEVVALAALAVPVVHTVAPTPELAVTR</sequence>
<dbReference type="RefSeq" id="WP_184866713.1">
    <property type="nucleotide sequence ID" value="NZ_BAAAWY010000002.1"/>
</dbReference>
<reference evidence="1 2" key="1">
    <citation type="submission" date="2020-08" db="EMBL/GenBank/DDBJ databases">
        <title>Sequencing the genomes of 1000 actinobacteria strains.</title>
        <authorList>
            <person name="Klenk H.-P."/>
        </authorList>
    </citation>
    <scope>NUCLEOTIDE SEQUENCE [LARGE SCALE GENOMIC DNA]</scope>
    <source>
        <strain evidence="1 2">DSM 43851</strain>
    </source>
</reference>
<comment type="caution">
    <text evidence="1">The sequence shown here is derived from an EMBL/GenBank/DDBJ whole genome shotgun (WGS) entry which is preliminary data.</text>
</comment>
<dbReference type="AlphaFoldDB" id="A0A7W9KLL5"/>
<dbReference type="EMBL" id="JACHIR010000001">
    <property type="protein sequence ID" value="MBB5894842.1"/>
    <property type="molecule type" value="Genomic_DNA"/>
</dbReference>
<name>A0A7W9KLL5_9PSEU</name>
<evidence type="ECO:0000313" key="1">
    <source>
        <dbReference type="EMBL" id="MBB5894842.1"/>
    </source>
</evidence>
<gene>
    <name evidence="1" type="ORF">BJ998_006038</name>
</gene>
<organism evidence="1 2">
    <name type="scientific">Kutzneria kofuensis</name>
    <dbReference type="NCBI Taxonomy" id="103725"/>
    <lineage>
        <taxon>Bacteria</taxon>
        <taxon>Bacillati</taxon>
        <taxon>Actinomycetota</taxon>
        <taxon>Actinomycetes</taxon>
        <taxon>Pseudonocardiales</taxon>
        <taxon>Pseudonocardiaceae</taxon>
        <taxon>Kutzneria</taxon>
    </lineage>
</organism>
<evidence type="ECO:0000313" key="2">
    <source>
        <dbReference type="Proteomes" id="UP000585638"/>
    </source>
</evidence>
<keyword evidence="2" id="KW-1185">Reference proteome</keyword>
<accession>A0A7W9KLL5</accession>
<proteinExistence type="predicted"/>